<sequence length="214" mass="21129">MYYASVVLIAVVGGCCVSAAPSLLIPDDGQWRPALDGSVLGSGAIQWGLEDGSWKPALDGSVLGRGDLTWLRRKRSLLAVNPNALPVPLDSATVALAKNAQLIQQQTEGTRNILGGGIPLALPADTLEVAVGKQAHAIAHATQSAVTTGLAGPLAINPVLAAPAAVAAINPVLAAPAAVAAINPALAASSLVAPGVLAGPLGINGLAGIHGIIG</sequence>
<dbReference type="AlphaFoldDB" id="A0A6A4IK28"/>
<comment type="caution">
    <text evidence="1">The sequence shown here is derived from an EMBL/GenBank/DDBJ whole genome shotgun (WGS) entry which is preliminary data.</text>
</comment>
<dbReference type="EMBL" id="WIXP02000006">
    <property type="protein sequence ID" value="KAF6209007.1"/>
    <property type="molecule type" value="Genomic_DNA"/>
</dbReference>
<evidence type="ECO:0000313" key="2">
    <source>
        <dbReference type="Proteomes" id="UP000466442"/>
    </source>
</evidence>
<dbReference type="OrthoDB" id="6625117at2759"/>
<name>A0A6A4IK28_APOLU</name>
<keyword evidence="2" id="KW-1185">Reference proteome</keyword>
<dbReference type="Proteomes" id="UP000466442">
    <property type="component" value="Unassembled WGS sequence"/>
</dbReference>
<evidence type="ECO:0000313" key="1">
    <source>
        <dbReference type="EMBL" id="KAF6209007.1"/>
    </source>
</evidence>
<gene>
    <name evidence="1" type="ORF">GE061_014750</name>
</gene>
<reference evidence="1" key="1">
    <citation type="journal article" date="2021" name="Mol. Ecol. Resour.">
        <title>Apolygus lucorum genome provides insights into omnivorousness and mesophyll feeding.</title>
        <authorList>
            <person name="Liu Y."/>
            <person name="Liu H."/>
            <person name="Wang H."/>
            <person name="Huang T."/>
            <person name="Liu B."/>
            <person name="Yang B."/>
            <person name="Yin L."/>
            <person name="Li B."/>
            <person name="Zhang Y."/>
            <person name="Zhang S."/>
            <person name="Jiang F."/>
            <person name="Zhang X."/>
            <person name="Ren Y."/>
            <person name="Wang B."/>
            <person name="Wang S."/>
            <person name="Lu Y."/>
            <person name="Wu K."/>
            <person name="Fan W."/>
            <person name="Wang G."/>
        </authorList>
    </citation>
    <scope>NUCLEOTIDE SEQUENCE</scope>
    <source>
        <strain evidence="1">12Hb</strain>
    </source>
</reference>
<proteinExistence type="predicted"/>
<protein>
    <submittedName>
        <fullName evidence="1">Uncharacterized protein</fullName>
    </submittedName>
</protein>
<accession>A0A6A4IK28</accession>
<organism evidence="1 2">
    <name type="scientific">Apolygus lucorum</name>
    <name type="common">Small green plant bug</name>
    <name type="synonym">Lygocoris lucorum</name>
    <dbReference type="NCBI Taxonomy" id="248454"/>
    <lineage>
        <taxon>Eukaryota</taxon>
        <taxon>Metazoa</taxon>
        <taxon>Ecdysozoa</taxon>
        <taxon>Arthropoda</taxon>
        <taxon>Hexapoda</taxon>
        <taxon>Insecta</taxon>
        <taxon>Pterygota</taxon>
        <taxon>Neoptera</taxon>
        <taxon>Paraneoptera</taxon>
        <taxon>Hemiptera</taxon>
        <taxon>Heteroptera</taxon>
        <taxon>Panheteroptera</taxon>
        <taxon>Cimicomorpha</taxon>
        <taxon>Miridae</taxon>
        <taxon>Mirini</taxon>
        <taxon>Apolygus</taxon>
    </lineage>
</organism>